<name>A0A7I9YM00_MYCBU</name>
<dbReference type="Proteomes" id="UP000465360">
    <property type="component" value="Unassembled WGS sequence"/>
</dbReference>
<reference evidence="1 2" key="1">
    <citation type="journal article" date="2019" name="Emerg. Microbes Infect.">
        <title>Comprehensive subspecies identification of 175 nontuberculous mycobacteria species based on 7547 genomic profiles.</title>
        <authorList>
            <person name="Matsumoto Y."/>
            <person name="Kinjo T."/>
            <person name="Motooka D."/>
            <person name="Nabeya D."/>
            <person name="Jung N."/>
            <person name="Uechi K."/>
            <person name="Horii T."/>
            <person name="Iida T."/>
            <person name="Fujita J."/>
            <person name="Nakamura S."/>
        </authorList>
    </citation>
    <scope>NUCLEOTIDE SEQUENCE [LARGE SCALE GENOMIC DNA]</scope>
    <source>
        <strain evidence="1 2">JCM 30725</strain>
    </source>
</reference>
<sequence>MIDTASSAPSTASKLLRQLNANHEPATKQLAVIRAWLTENTPTSALKCSLIANGYGLLLKGH</sequence>
<accession>A0A7I9YM00</accession>
<evidence type="ECO:0000313" key="1">
    <source>
        <dbReference type="EMBL" id="GFG89704.1"/>
    </source>
</evidence>
<organism evidence="1 2">
    <name type="scientific">Mycobacterium bourgelatii</name>
    <dbReference type="NCBI Taxonomy" id="1273442"/>
    <lineage>
        <taxon>Bacteria</taxon>
        <taxon>Bacillati</taxon>
        <taxon>Actinomycetota</taxon>
        <taxon>Actinomycetes</taxon>
        <taxon>Mycobacteriales</taxon>
        <taxon>Mycobacteriaceae</taxon>
        <taxon>Mycobacterium</taxon>
    </lineage>
</organism>
<dbReference type="RefSeq" id="WP_163710359.1">
    <property type="nucleotide sequence ID" value="NZ_BLKZ01000001.1"/>
</dbReference>
<gene>
    <name evidence="1" type="ORF">MBOU_17460</name>
</gene>
<dbReference type="AlphaFoldDB" id="A0A7I9YM00"/>
<evidence type="ECO:0000313" key="2">
    <source>
        <dbReference type="Proteomes" id="UP000465360"/>
    </source>
</evidence>
<dbReference type="EMBL" id="BLKZ01000001">
    <property type="protein sequence ID" value="GFG89704.1"/>
    <property type="molecule type" value="Genomic_DNA"/>
</dbReference>
<protein>
    <submittedName>
        <fullName evidence="1">Uncharacterized protein</fullName>
    </submittedName>
</protein>
<proteinExistence type="predicted"/>
<keyword evidence="2" id="KW-1185">Reference proteome</keyword>
<comment type="caution">
    <text evidence="1">The sequence shown here is derived from an EMBL/GenBank/DDBJ whole genome shotgun (WGS) entry which is preliminary data.</text>
</comment>